<evidence type="ECO:0000313" key="3">
    <source>
        <dbReference type="Proteomes" id="UP001596549"/>
    </source>
</evidence>
<keyword evidence="3" id="KW-1185">Reference proteome</keyword>
<evidence type="ECO:0000256" key="1">
    <source>
        <dbReference type="SAM" id="MobiDB-lite"/>
    </source>
</evidence>
<protein>
    <recommendedName>
        <fullName evidence="4">Small EDRK-rich factor-like N-terminal domain-containing protein</fullName>
    </recommendedName>
</protein>
<evidence type="ECO:0008006" key="4">
    <source>
        <dbReference type="Google" id="ProtNLM"/>
    </source>
</evidence>
<dbReference type="EMBL" id="JBHTCP010000014">
    <property type="protein sequence ID" value="MFC7371776.1"/>
    <property type="molecule type" value="Genomic_DNA"/>
</dbReference>
<sequence length="46" mass="5143">MSKKSRSKRAVQQGADKAAADNHVSMNTENKERKQQEQENRSLGGI</sequence>
<name>A0ABW2NT17_9BACL</name>
<feature type="compositionally biased region" description="Basic and acidic residues" evidence="1">
    <location>
        <begin position="29"/>
        <end position="40"/>
    </location>
</feature>
<organism evidence="2 3">
    <name type="scientific">Fictibacillus iocasae</name>
    <dbReference type="NCBI Taxonomy" id="2715437"/>
    <lineage>
        <taxon>Bacteria</taxon>
        <taxon>Bacillati</taxon>
        <taxon>Bacillota</taxon>
        <taxon>Bacilli</taxon>
        <taxon>Bacillales</taxon>
        <taxon>Fictibacillaceae</taxon>
        <taxon>Fictibacillus</taxon>
    </lineage>
</organism>
<dbReference type="Proteomes" id="UP001596549">
    <property type="component" value="Unassembled WGS sequence"/>
</dbReference>
<proteinExistence type="predicted"/>
<accession>A0ABW2NT17</accession>
<gene>
    <name evidence="2" type="ORF">ACFQPF_08810</name>
</gene>
<reference evidence="3" key="1">
    <citation type="journal article" date="2019" name="Int. J. Syst. Evol. Microbiol.">
        <title>The Global Catalogue of Microorganisms (GCM) 10K type strain sequencing project: providing services to taxonomists for standard genome sequencing and annotation.</title>
        <authorList>
            <consortium name="The Broad Institute Genomics Platform"/>
            <consortium name="The Broad Institute Genome Sequencing Center for Infectious Disease"/>
            <person name="Wu L."/>
            <person name="Ma J."/>
        </authorList>
    </citation>
    <scope>NUCLEOTIDE SEQUENCE [LARGE SCALE GENOMIC DNA]</scope>
    <source>
        <strain evidence="3">NBRC 106396</strain>
    </source>
</reference>
<dbReference type="RefSeq" id="WP_379748687.1">
    <property type="nucleotide sequence ID" value="NZ_JBHTCP010000014.1"/>
</dbReference>
<feature type="region of interest" description="Disordered" evidence="1">
    <location>
        <begin position="1"/>
        <end position="46"/>
    </location>
</feature>
<comment type="caution">
    <text evidence="2">The sequence shown here is derived from an EMBL/GenBank/DDBJ whole genome shotgun (WGS) entry which is preliminary data.</text>
</comment>
<evidence type="ECO:0000313" key="2">
    <source>
        <dbReference type="EMBL" id="MFC7371776.1"/>
    </source>
</evidence>